<reference evidence="1" key="1">
    <citation type="submission" date="2020-04" db="EMBL/GenBank/DDBJ databases">
        <authorList>
            <person name="Chiriac C."/>
            <person name="Salcher M."/>
            <person name="Ghai R."/>
            <person name="Kavagutti S V."/>
        </authorList>
    </citation>
    <scope>NUCLEOTIDE SEQUENCE</scope>
</reference>
<protein>
    <submittedName>
        <fullName evidence="1">Uncharacterized protein</fullName>
    </submittedName>
</protein>
<gene>
    <name evidence="1" type="ORF">UFOVP6_15</name>
</gene>
<evidence type="ECO:0000313" key="1">
    <source>
        <dbReference type="EMBL" id="CAB4121082.1"/>
    </source>
</evidence>
<organism evidence="1">
    <name type="scientific">uncultured Caudovirales phage</name>
    <dbReference type="NCBI Taxonomy" id="2100421"/>
    <lineage>
        <taxon>Viruses</taxon>
        <taxon>Duplodnaviria</taxon>
        <taxon>Heunggongvirae</taxon>
        <taxon>Uroviricota</taxon>
        <taxon>Caudoviricetes</taxon>
        <taxon>Peduoviridae</taxon>
        <taxon>Maltschvirus</taxon>
        <taxon>Maltschvirus maltsch</taxon>
    </lineage>
</organism>
<accession>A0A6J5KIV5</accession>
<proteinExistence type="predicted"/>
<sequence>MASSYKEKQISLRRLALDAKGNLTRDARIIVADMRAFCQADGRPVIKYSPTTGAIDPVATAVAAARREVYDRYRRMLNLDEYVDINLRDEDA</sequence>
<dbReference type="EMBL" id="LR796143">
    <property type="protein sequence ID" value="CAB4121082.1"/>
    <property type="molecule type" value="Genomic_DNA"/>
</dbReference>
<name>A0A6J5KIV5_9CAUD</name>